<evidence type="ECO:0000259" key="2">
    <source>
        <dbReference type="PROSITE" id="PS50213"/>
    </source>
</evidence>
<gene>
    <name evidence="3" type="ORF">IAB91_01495</name>
</gene>
<dbReference type="InterPro" id="IPR036378">
    <property type="entry name" value="FAS1_dom_sf"/>
</dbReference>
<evidence type="ECO:0000313" key="3">
    <source>
        <dbReference type="EMBL" id="MBO8473951.1"/>
    </source>
</evidence>
<name>A0A9D9ILL4_9BACT</name>
<dbReference type="Gene3D" id="2.30.180.10">
    <property type="entry name" value="FAS1 domain"/>
    <property type="match status" value="1"/>
</dbReference>
<feature type="signal peptide" evidence="1">
    <location>
        <begin position="1"/>
        <end position="24"/>
    </location>
</feature>
<dbReference type="AlphaFoldDB" id="A0A9D9ILL4"/>
<dbReference type="PROSITE" id="PS50213">
    <property type="entry name" value="FAS1"/>
    <property type="match status" value="1"/>
</dbReference>
<dbReference type="Proteomes" id="UP000823757">
    <property type="component" value="Unassembled WGS sequence"/>
</dbReference>
<sequence length="212" mass="24115">MKTRIIIAALATVLLSACSGFGLQKDYKYESCPLDPHIDMTAWEYMQSREDLSEMVEAVQYTGMEEYYSQTDSCLTYLFLNNDAIANFRNAHAQVDKIYYCDKEQVRRLLLYHIVVGEYHSLNMKLPVQPIYVKTLLDGEWGLMTLKVNKSSSNSIGSPIANGNIVANETSSNFRSKRISSVTSNIMPVNGVIHIFNDYSMFRKTDTDVTPY</sequence>
<reference evidence="3" key="1">
    <citation type="submission" date="2020-10" db="EMBL/GenBank/DDBJ databases">
        <authorList>
            <person name="Gilroy R."/>
        </authorList>
    </citation>
    <scope>NUCLEOTIDE SEQUENCE</scope>
    <source>
        <strain evidence="3">B1-13419</strain>
    </source>
</reference>
<protein>
    <submittedName>
        <fullName evidence="3">Fasciclin domain-containing protein</fullName>
    </submittedName>
</protein>
<dbReference type="EMBL" id="JADIMD010000021">
    <property type="protein sequence ID" value="MBO8473951.1"/>
    <property type="molecule type" value="Genomic_DNA"/>
</dbReference>
<evidence type="ECO:0000256" key="1">
    <source>
        <dbReference type="SAM" id="SignalP"/>
    </source>
</evidence>
<keyword evidence="1" id="KW-0732">Signal</keyword>
<dbReference type="PROSITE" id="PS51257">
    <property type="entry name" value="PROKAR_LIPOPROTEIN"/>
    <property type="match status" value="1"/>
</dbReference>
<dbReference type="InterPro" id="IPR000782">
    <property type="entry name" value="FAS1_domain"/>
</dbReference>
<accession>A0A9D9ILL4</accession>
<dbReference type="Pfam" id="PF02469">
    <property type="entry name" value="Fasciclin"/>
    <property type="match status" value="1"/>
</dbReference>
<evidence type="ECO:0000313" key="4">
    <source>
        <dbReference type="Proteomes" id="UP000823757"/>
    </source>
</evidence>
<reference evidence="3" key="2">
    <citation type="journal article" date="2021" name="PeerJ">
        <title>Extensive microbial diversity within the chicken gut microbiome revealed by metagenomics and culture.</title>
        <authorList>
            <person name="Gilroy R."/>
            <person name="Ravi A."/>
            <person name="Getino M."/>
            <person name="Pursley I."/>
            <person name="Horton D.L."/>
            <person name="Alikhan N.F."/>
            <person name="Baker D."/>
            <person name="Gharbi K."/>
            <person name="Hall N."/>
            <person name="Watson M."/>
            <person name="Adriaenssens E.M."/>
            <person name="Foster-Nyarko E."/>
            <person name="Jarju S."/>
            <person name="Secka A."/>
            <person name="Antonio M."/>
            <person name="Oren A."/>
            <person name="Chaudhuri R.R."/>
            <person name="La Ragione R."/>
            <person name="Hildebrand F."/>
            <person name="Pallen M.J."/>
        </authorList>
    </citation>
    <scope>NUCLEOTIDE SEQUENCE</scope>
    <source>
        <strain evidence="3">B1-13419</strain>
    </source>
</reference>
<comment type="caution">
    <text evidence="3">The sequence shown here is derived from an EMBL/GenBank/DDBJ whole genome shotgun (WGS) entry which is preliminary data.</text>
</comment>
<feature type="domain" description="FAS1" evidence="2">
    <location>
        <begin position="39"/>
        <end position="200"/>
    </location>
</feature>
<proteinExistence type="predicted"/>
<dbReference type="SUPFAM" id="SSF82153">
    <property type="entry name" value="FAS1 domain"/>
    <property type="match status" value="1"/>
</dbReference>
<organism evidence="3 4">
    <name type="scientific">Candidatus Cryptobacteroides faecigallinarum</name>
    <dbReference type="NCBI Taxonomy" id="2840763"/>
    <lineage>
        <taxon>Bacteria</taxon>
        <taxon>Pseudomonadati</taxon>
        <taxon>Bacteroidota</taxon>
        <taxon>Bacteroidia</taxon>
        <taxon>Bacteroidales</taxon>
        <taxon>Candidatus Cryptobacteroides</taxon>
    </lineage>
</organism>
<feature type="chain" id="PRO_5038781992" evidence="1">
    <location>
        <begin position="25"/>
        <end position="212"/>
    </location>
</feature>